<dbReference type="Gene3D" id="3.40.50.720">
    <property type="entry name" value="NAD(P)-binding Rossmann-like Domain"/>
    <property type="match status" value="1"/>
</dbReference>
<accession>A0ABP9VFZ2</accession>
<dbReference type="EMBL" id="BAABRN010000020">
    <property type="protein sequence ID" value="GAA5502253.1"/>
    <property type="molecule type" value="Genomic_DNA"/>
</dbReference>
<evidence type="ECO:0000313" key="1">
    <source>
        <dbReference type="EMBL" id="GAA5502253.1"/>
    </source>
</evidence>
<sequence>MFTPADAPLALVGYSPAVLAALQGLGLLAVPVPAERPSDVVAACLTLRFTGALVAPAYQMVWLEAAQADSEAKRVGRVDALSFHGAAGASGTFSYAEALSDTLADTGYMARGASLAVLGHRAADLAVAAPLARLGFTDIGLVAESAPEAERAIRDLPSGLRIFPLSRRDESVRALLSRSDLVVLTAGELPSGILEPYHTVIDLTGRLRGSASGATILSLDTLAQHHASRQLAHATGQRFDPAQLAALAGAMQGVGVA</sequence>
<dbReference type="Gene3D" id="3.40.50.10860">
    <property type="entry name" value="Leucine Dehydrogenase, chain A, domain 1"/>
    <property type="match status" value="1"/>
</dbReference>
<name>A0ABP9VFZ2_9DEIO</name>
<keyword evidence="2" id="KW-1185">Reference proteome</keyword>
<comment type="caution">
    <text evidence="1">The sequence shown here is derived from an EMBL/GenBank/DDBJ whole genome shotgun (WGS) entry which is preliminary data.</text>
</comment>
<proteinExistence type="predicted"/>
<evidence type="ECO:0008006" key="3">
    <source>
        <dbReference type="Google" id="ProtNLM"/>
    </source>
</evidence>
<protein>
    <recommendedName>
        <fullName evidence="3">Shikimate dehydrogenase</fullName>
    </recommendedName>
</protein>
<dbReference type="RefSeq" id="WP_353542226.1">
    <property type="nucleotide sequence ID" value="NZ_BAABRN010000020.1"/>
</dbReference>
<reference evidence="1 2" key="1">
    <citation type="submission" date="2024-02" db="EMBL/GenBank/DDBJ databases">
        <title>Deinococcus xinjiangensis NBRC 107630.</title>
        <authorList>
            <person name="Ichikawa N."/>
            <person name="Katano-Makiyama Y."/>
            <person name="Hidaka K."/>
        </authorList>
    </citation>
    <scope>NUCLEOTIDE SEQUENCE [LARGE SCALE GENOMIC DNA]</scope>
    <source>
        <strain evidence="1 2">NBRC 107630</strain>
    </source>
</reference>
<dbReference type="Proteomes" id="UP001458946">
    <property type="component" value="Unassembled WGS sequence"/>
</dbReference>
<gene>
    <name evidence="1" type="ORF">Dxin01_01996</name>
</gene>
<evidence type="ECO:0000313" key="2">
    <source>
        <dbReference type="Proteomes" id="UP001458946"/>
    </source>
</evidence>
<organism evidence="1 2">
    <name type="scientific">Deinococcus xinjiangensis</name>
    <dbReference type="NCBI Taxonomy" id="457454"/>
    <lineage>
        <taxon>Bacteria</taxon>
        <taxon>Thermotogati</taxon>
        <taxon>Deinococcota</taxon>
        <taxon>Deinococci</taxon>
        <taxon>Deinococcales</taxon>
        <taxon>Deinococcaceae</taxon>
        <taxon>Deinococcus</taxon>
    </lineage>
</organism>